<dbReference type="EMBL" id="JAALLS010000009">
    <property type="protein sequence ID" value="NGP88317.1"/>
    <property type="molecule type" value="Genomic_DNA"/>
</dbReference>
<dbReference type="InterPro" id="IPR053158">
    <property type="entry name" value="CapK_Type1_Caps_Biosynth"/>
</dbReference>
<dbReference type="RefSeq" id="WP_165267925.1">
    <property type="nucleotide sequence ID" value="NZ_JAALLS010000009.1"/>
</dbReference>
<dbReference type="SUPFAM" id="SSF56801">
    <property type="entry name" value="Acetyl-CoA synthetase-like"/>
    <property type="match status" value="1"/>
</dbReference>
<reference evidence="1 2" key="1">
    <citation type="submission" date="2020-02" db="EMBL/GenBank/DDBJ databases">
        <title>Aliifodinibius halophilus 2W32, complete genome.</title>
        <authorList>
            <person name="Li Y."/>
            <person name="Wu S."/>
        </authorList>
    </citation>
    <scope>NUCLEOTIDE SEQUENCE [LARGE SCALE GENOMIC DNA]</scope>
    <source>
        <strain evidence="1 2">2W32</strain>
    </source>
</reference>
<comment type="caution">
    <text evidence="1">The sequence shown here is derived from an EMBL/GenBank/DDBJ whole genome shotgun (WGS) entry which is preliminary data.</text>
</comment>
<evidence type="ECO:0000313" key="2">
    <source>
        <dbReference type="Proteomes" id="UP000479132"/>
    </source>
</evidence>
<sequence>MVFRDMLRENLPVDNIREVIINLPNWVKRYLLYLNTNPNVIFGKDFKEYSNFLENQWKSYDNTNDLLEIANYALNQTPYYANRYNNLEISDINDFRKIETISKEDIKEHFDQFISREIDLNKYELVTTSGTTGKALEIYLPKKRYVYELATKFKLWSQVGYNYSIRGRMRMSRLDEGKKFDIDPIRRSYNFDGFRLNDEYFFEVYEIMKEKDINFFHCYTSTGYEFAKFLERNNLDHSFIKAFISSSENVYQHQEKYFKRNGITHYNFYGHTEKMMIGGICPNSGYYHVEPTYGYCEIIDDQGNVITERGQTGQIVATSLHNYGMPLLRYETGDYAEYHGRKCEHCGRELLVLSNISGRKGEKVYNADGTFVSTTSLTMHGDLLKKIDGFQMYQEEMGHLEVHIVPSENYKDNDLKLFKTFFENRFKSDMKIDLKTRKKLKRKPNGKFLLLMSSID</sequence>
<protein>
    <submittedName>
        <fullName evidence="1">Phenylacetate--CoA ligase family protein</fullName>
    </submittedName>
</protein>
<name>A0A6M1T2Q3_9BACT</name>
<gene>
    <name evidence="1" type="ORF">G3569_08110</name>
</gene>
<keyword evidence="1" id="KW-0436">Ligase</keyword>
<keyword evidence="2" id="KW-1185">Reference proteome</keyword>
<dbReference type="InterPro" id="IPR042099">
    <property type="entry name" value="ANL_N_sf"/>
</dbReference>
<dbReference type="AlphaFoldDB" id="A0A6M1T2Q3"/>
<dbReference type="GO" id="GO:0016874">
    <property type="term" value="F:ligase activity"/>
    <property type="evidence" value="ECO:0007669"/>
    <property type="project" value="UniProtKB-KW"/>
</dbReference>
<organism evidence="1 2">
    <name type="scientific">Fodinibius halophilus</name>
    <dbReference type="NCBI Taxonomy" id="1736908"/>
    <lineage>
        <taxon>Bacteria</taxon>
        <taxon>Pseudomonadati</taxon>
        <taxon>Balneolota</taxon>
        <taxon>Balneolia</taxon>
        <taxon>Balneolales</taxon>
        <taxon>Balneolaceae</taxon>
        <taxon>Fodinibius</taxon>
    </lineage>
</organism>
<accession>A0A6M1T2Q3</accession>
<proteinExistence type="predicted"/>
<dbReference type="Gene3D" id="3.40.50.12780">
    <property type="entry name" value="N-terminal domain of ligase-like"/>
    <property type="match status" value="1"/>
</dbReference>
<dbReference type="PANTHER" id="PTHR36932">
    <property type="entry name" value="CAPSULAR POLYSACCHARIDE BIOSYNTHESIS PROTEIN"/>
    <property type="match status" value="1"/>
</dbReference>
<evidence type="ECO:0000313" key="1">
    <source>
        <dbReference type="EMBL" id="NGP88317.1"/>
    </source>
</evidence>
<dbReference type="Proteomes" id="UP000479132">
    <property type="component" value="Unassembled WGS sequence"/>
</dbReference>
<dbReference type="PANTHER" id="PTHR36932:SF1">
    <property type="entry name" value="CAPSULAR POLYSACCHARIDE BIOSYNTHESIS PROTEIN"/>
    <property type="match status" value="1"/>
</dbReference>